<dbReference type="Gene3D" id="3.40.710.10">
    <property type="entry name" value="DD-peptidase/beta-lactamase superfamily"/>
    <property type="match status" value="1"/>
</dbReference>
<dbReference type="EMBL" id="KZ345045">
    <property type="protein sequence ID" value="PIO76532.1"/>
    <property type="molecule type" value="Genomic_DNA"/>
</dbReference>
<feature type="domain" description="Beta-lactamase-related" evidence="2">
    <location>
        <begin position="47"/>
        <end position="220"/>
    </location>
</feature>
<dbReference type="InterPro" id="IPR012338">
    <property type="entry name" value="Beta-lactam/transpept-like"/>
</dbReference>
<reference evidence="3 4" key="1">
    <citation type="submission" date="2015-09" db="EMBL/GenBank/DDBJ databases">
        <title>Draft genome of the parasitic nematode Teladorsagia circumcincta isolate WARC Sus (inbred).</title>
        <authorList>
            <person name="Mitreva M."/>
        </authorList>
    </citation>
    <scope>NUCLEOTIDE SEQUENCE [LARGE SCALE GENOMIC DNA]</scope>
    <source>
        <strain evidence="3 4">S</strain>
    </source>
</reference>
<organism evidence="3 4">
    <name type="scientific">Teladorsagia circumcincta</name>
    <name type="common">Brown stomach worm</name>
    <name type="synonym">Ostertagia circumcincta</name>
    <dbReference type="NCBI Taxonomy" id="45464"/>
    <lineage>
        <taxon>Eukaryota</taxon>
        <taxon>Metazoa</taxon>
        <taxon>Ecdysozoa</taxon>
        <taxon>Nematoda</taxon>
        <taxon>Chromadorea</taxon>
        <taxon>Rhabditida</taxon>
        <taxon>Rhabditina</taxon>
        <taxon>Rhabditomorpha</taxon>
        <taxon>Strongyloidea</taxon>
        <taxon>Trichostrongylidae</taxon>
        <taxon>Teladorsagia</taxon>
    </lineage>
</organism>
<accession>A0A2G9V3J2</accession>
<keyword evidence="4" id="KW-1185">Reference proteome</keyword>
<feature type="signal peptide" evidence="1">
    <location>
        <begin position="1"/>
        <end position="16"/>
    </location>
</feature>
<evidence type="ECO:0000313" key="3">
    <source>
        <dbReference type="EMBL" id="PIO76532.1"/>
    </source>
</evidence>
<dbReference type="Pfam" id="PF00144">
    <property type="entry name" value="Beta-lactamase"/>
    <property type="match status" value="1"/>
</dbReference>
<dbReference type="InterPro" id="IPR001466">
    <property type="entry name" value="Beta-lactam-related"/>
</dbReference>
<dbReference type="AlphaFoldDB" id="A0A2G9V3J2"/>
<evidence type="ECO:0000259" key="2">
    <source>
        <dbReference type="Pfam" id="PF00144"/>
    </source>
</evidence>
<dbReference type="SUPFAM" id="SSF56601">
    <property type="entry name" value="beta-lactamase/transpeptidase-like"/>
    <property type="match status" value="1"/>
</dbReference>
<dbReference type="OrthoDB" id="5946976at2759"/>
<gene>
    <name evidence="3" type="ORF">TELCIR_01404</name>
</gene>
<protein>
    <submittedName>
        <fullName evidence="3">Beta-lactamase</fullName>
    </submittedName>
</protein>
<sequence length="283" mass="32460">MYRSIFKWITFAAVTAYIVELYYDRDETEPSVHGEVDDAFEVVREAFRSNFVDGWERGGAAFVVYFNGKKVVDLWGGYADKECKRLWKKDTLNVAFSSTKAVAAICVAQLVDQGHLDYDDLVTKYWPEFGKHGKENVTVRWLLGHRAGLAYTDEKIAFEIANDWKAIAKVFENQIPNWPPGTEIGYHAITYGWLVDQIVRRTDPKHRSIGVYFKEEIADKYSEARKNLSNSSLSISTLIPLDLDFHIGLPRCESSRVSRLTPPSSWNFVQEYLHRPSDFAVGR</sequence>
<evidence type="ECO:0000313" key="4">
    <source>
        <dbReference type="Proteomes" id="UP000230423"/>
    </source>
</evidence>
<proteinExistence type="predicted"/>
<name>A0A2G9V3J2_TELCI</name>
<evidence type="ECO:0000256" key="1">
    <source>
        <dbReference type="SAM" id="SignalP"/>
    </source>
</evidence>
<feature type="chain" id="PRO_5013708508" evidence="1">
    <location>
        <begin position="17"/>
        <end position="283"/>
    </location>
</feature>
<dbReference type="Proteomes" id="UP000230423">
    <property type="component" value="Unassembled WGS sequence"/>
</dbReference>
<dbReference type="PANTHER" id="PTHR43319">
    <property type="entry name" value="BETA-LACTAMASE-RELATED"/>
    <property type="match status" value="1"/>
</dbReference>
<dbReference type="PANTHER" id="PTHR43319:SF5">
    <property type="entry name" value="BETA-LACTAMASE-RELATED DOMAIN-CONTAINING PROTEIN"/>
    <property type="match status" value="1"/>
</dbReference>
<dbReference type="InterPro" id="IPR052907">
    <property type="entry name" value="Beta-lactamase/esterase"/>
</dbReference>
<keyword evidence="1" id="KW-0732">Signal</keyword>